<evidence type="ECO:0000256" key="1">
    <source>
        <dbReference type="SAM" id="SignalP"/>
    </source>
</evidence>
<dbReference type="InterPro" id="IPR000421">
    <property type="entry name" value="FA58C"/>
</dbReference>
<feature type="chain" id="PRO_5046694666" description="F5/8 type C domain-containing protein" evidence="1">
    <location>
        <begin position="22"/>
        <end position="608"/>
    </location>
</feature>
<dbReference type="Proteomes" id="UP000647339">
    <property type="component" value="Unassembled WGS sequence"/>
</dbReference>
<keyword evidence="4" id="KW-1185">Reference proteome</keyword>
<gene>
    <name evidence="3" type="ORF">GCM10011339_02780</name>
</gene>
<dbReference type="InterPro" id="IPR008979">
    <property type="entry name" value="Galactose-bd-like_sf"/>
</dbReference>
<dbReference type="InterPro" id="IPR021862">
    <property type="entry name" value="DUF3472"/>
</dbReference>
<organism evidence="3 4">
    <name type="scientific">Echinicola rosea</name>
    <dbReference type="NCBI Taxonomy" id="1807691"/>
    <lineage>
        <taxon>Bacteria</taxon>
        <taxon>Pseudomonadati</taxon>
        <taxon>Bacteroidota</taxon>
        <taxon>Cytophagia</taxon>
        <taxon>Cytophagales</taxon>
        <taxon>Cyclobacteriaceae</taxon>
        <taxon>Echinicola</taxon>
    </lineage>
</organism>
<dbReference type="SUPFAM" id="SSF49785">
    <property type="entry name" value="Galactose-binding domain-like"/>
    <property type="match status" value="1"/>
</dbReference>
<evidence type="ECO:0000313" key="3">
    <source>
        <dbReference type="EMBL" id="GGF18295.1"/>
    </source>
</evidence>
<dbReference type="PROSITE" id="PS50022">
    <property type="entry name" value="FA58C_3"/>
    <property type="match status" value="1"/>
</dbReference>
<comment type="caution">
    <text evidence="3">The sequence shown here is derived from an EMBL/GenBank/DDBJ whole genome shotgun (WGS) entry which is preliminary data.</text>
</comment>
<protein>
    <recommendedName>
        <fullName evidence="2">F5/8 type C domain-containing protein</fullName>
    </recommendedName>
</protein>
<evidence type="ECO:0000259" key="2">
    <source>
        <dbReference type="PROSITE" id="PS50022"/>
    </source>
</evidence>
<dbReference type="Pfam" id="PF00754">
    <property type="entry name" value="F5_F8_type_C"/>
    <property type="match status" value="1"/>
</dbReference>
<name>A0ABQ1UGE7_9BACT</name>
<dbReference type="Pfam" id="PF11958">
    <property type="entry name" value="DUF3472"/>
    <property type="match status" value="1"/>
</dbReference>
<feature type="signal peptide" evidence="1">
    <location>
        <begin position="1"/>
        <end position="21"/>
    </location>
</feature>
<evidence type="ECO:0000313" key="4">
    <source>
        <dbReference type="Proteomes" id="UP000647339"/>
    </source>
</evidence>
<dbReference type="Gene3D" id="2.60.120.260">
    <property type="entry name" value="Galactose-binding domain-like"/>
    <property type="match status" value="1"/>
</dbReference>
<reference evidence="4" key="1">
    <citation type="journal article" date="2019" name="Int. J. Syst. Evol. Microbiol.">
        <title>The Global Catalogue of Microorganisms (GCM) 10K type strain sequencing project: providing services to taxonomists for standard genome sequencing and annotation.</title>
        <authorList>
            <consortium name="The Broad Institute Genomics Platform"/>
            <consortium name="The Broad Institute Genome Sequencing Center for Infectious Disease"/>
            <person name="Wu L."/>
            <person name="Ma J."/>
        </authorList>
    </citation>
    <scope>NUCLEOTIDE SEQUENCE [LARGE SCALE GENOMIC DNA]</scope>
    <source>
        <strain evidence="4">CGMCC 1.15407</strain>
    </source>
</reference>
<dbReference type="EMBL" id="BMIU01000001">
    <property type="protein sequence ID" value="GGF18295.1"/>
    <property type="molecule type" value="Genomic_DNA"/>
</dbReference>
<dbReference type="RefSeq" id="WP_137402486.1">
    <property type="nucleotide sequence ID" value="NZ_BMIU01000001.1"/>
</dbReference>
<sequence length="608" mass="67744">MRQRYFMILSQVILTVCVSCATEITDPIVENNDTTATDVVYKDFFIPANKSYMEPWDGQAPAMQYNPDADQDVVTGWQSLDHDLVGYYELSPGQYITGLSLKTAAGEQTDFQLTISSPNDVAFQAVSTASLAGKGDFEEIIFDTIQVAQTGFYRFELSPISKSGSEVAEVERFVFRTESGSARYAHWLSSPSVHLSFKPGDQVSRDYDWLYGQINVPQGYDPMYTFYMCIGFYRGYFGIQVNSATERRVLFSVWDSSDVPDDREDVDPEDLVTLIDKGDQVHAGGFGNEGTGGQSYWKYPWETAVPVKFIMNVRRNNDNTVLLSAWFMDVESEGWKYMATWKAPQEQRYFDGFYSFLENFGNRNGQKVRMAEYYNMWGKEVGGSWINFNRATMTHTDGVPEGRDDYAGGLLDGASQRFYMSSGGYTHADEQAVSTATASANAPAADLTALSARVDKALDNQVIPFDKAAWIVTDFSSEEVSGEGADNGHAADAIDDNPATFWHSQWAGANPGYPHHITLDLGQELTAKGLLIQNRSKQNGRPKTVQVQVSDDNQTWSSLGTLSFPLDGGAVDFTNSENFRFIKLTITEGYHDGTESDFFVHAAEIGLY</sequence>
<proteinExistence type="predicted"/>
<keyword evidence="1" id="KW-0732">Signal</keyword>
<accession>A0ABQ1UGE7</accession>
<feature type="domain" description="F5/8 type C" evidence="2">
    <location>
        <begin position="451"/>
        <end position="603"/>
    </location>
</feature>